<proteinExistence type="inferred from homology"/>
<feature type="transmembrane region" description="Helical" evidence="7">
    <location>
        <begin position="361"/>
        <end position="388"/>
    </location>
</feature>
<evidence type="ECO:0000256" key="4">
    <source>
        <dbReference type="ARBA" id="ARBA00022692"/>
    </source>
</evidence>
<keyword evidence="5 7" id="KW-1133">Transmembrane helix</keyword>
<dbReference type="EMBL" id="VJMH01005865">
    <property type="protein sequence ID" value="KAF0692619.1"/>
    <property type="molecule type" value="Genomic_DNA"/>
</dbReference>
<dbReference type="PANTHER" id="PTHR10332:SF10">
    <property type="entry name" value="EQUILIBRATIVE NUCLEOSIDE TRANSPORTER 4"/>
    <property type="match status" value="1"/>
</dbReference>
<evidence type="ECO:0000256" key="5">
    <source>
        <dbReference type="ARBA" id="ARBA00022989"/>
    </source>
</evidence>
<feature type="transmembrane region" description="Helical" evidence="7">
    <location>
        <begin position="145"/>
        <end position="163"/>
    </location>
</feature>
<keyword evidence="10" id="KW-1185">Reference proteome</keyword>
<feature type="transmembrane region" description="Helical" evidence="7">
    <location>
        <begin position="327"/>
        <end position="349"/>
    </location>
</feature>
<evidence type="ECO:0000313" key="10">
    <source>
        <dbReference type="Proteomes" id="UP000332933"/>
    </source>
</evidence>
<evidence type="ECO:0000313" key="8">
    <source>
        <dbReference type="EMBL" id="KAF0692619.1"/>
    </source>
</evidence>
<keyword evidence="6 7" id="KW-0472">Membrane</keyword>
<dbReference type="OrthoDB" id="1856718at2759"/>
<comment type="subcellular location">
    <subcellularLocation>
        <location evidence="1">Membrane</location>
        <topology evidence="1">Multi-pass membrane protein</topology>
    </subcellularLocation>
</comment>
<keyword evidence="4 7" id="KW-0812">Transmembrane</keyword>
<dbReference type="GO" id="GO:0005337">
    <property type="term" value="F:nucleoside transmembrane transporter activity"/>
    <property type="evidence" value="ECO:0007669"/>
    <property type="project" value="InterPro"/>
</dbReference>
<comment type="similarity">
    <text evidence="2">Belongs to the SLC29A/ENT transporter (TC 2.A.57) family.</text>
</comment>
<evidence type="ECO:0000256" key="6">
    <source>
        <dbReference type="ARBA" id="ARBA00023136"/>
    </source>
</evidence>
<feature type="transmembrane region" description="Helical" evidence="7">
    <location>
        <begin position="178"/>
        <end position="195"/>
    </location>
</feature>
<gene>
    <name evidence="9" type="primary">Aste57867_16322</name>
    <name evidence="8" type="ORF">As57867_016265</name>
    <name evidence="9" type="ORF">ASTE57867_16322</name>
</gene>
<reference evidence="8" key="2">
    <citation type="submission" date="2019-06" db="EMBL/GenBank/DDBJ databases">
        <title>Genomics analysis of Aphanomyces spp. identifies a new class of oomycete effector associated with host adaptation.</title>
        <authorList>
            <person name="Gaulin E."/>
        </authorList>
    </citation>
    <scope>NUCLEOTIDE SEQUENCE</scope>
    <source>
        <strain evidence="8">CBS 578.67</strain>
    </source>
</reference>
<feature type="transmembrane region" description="Helical" evidence="7">
    <location>
        <begin position="12"/>
        <end position="31"/>
    </location>
</feature>
<protein>
    <submittedName>
        <fullName evidence="9">Aste57867_16322 protein</fullName>
    </submittedName>
</protein>
<feature type="transmembrane region" description="Helical" evidence="7">
    <location>
        <begin position="297"/>
        <end position="315"/>
    </location>
</feature>
<organism evidence="9 10">
    <name type="scientific">Aphanomyces stellatus</name>
    <dbReference type="NCBI Taxonomy" id="120398"/>
    <lineage>
        <taxon>Eukaryota</taxon>
        <taxon>Sar</taxon>
        <taxon>Stramenopiles</taxon>
        <taxon>Oomycota</taxon>
        <taxon>Saprolegniomycetes</taxon>
        <taxon>Saprolegniales</taxon>
        <taxon>Verrucalvaceae</taxon>
        <taxon>Aphanomyces</taxon>
    </lineage>
</organism>
<dbReference type="InterPro" id="IPR002259">
    <property type="entry name" value="Eqnu_transpt"/>
</dbReference>
<feature type="transmembrane region" description="Helical" evidence="7">
    <location>
        <begin position="51"/>
        <end position="70"/>
    </location>
</feature>
<feature type="transmembrane region" description="Helical" evidence="7">
    <location>
        <begin position="82"/>
        <end position="104"/>
    </location>
</feature>
<feature type="transmembrane region" description="Helical" evidence="7">
    <location>
        <begin position="110"/>
        <end position="133"/>
    </location>
</feature>
<keyword evidence="3" id="KW-0813">Transport</keyword>
<evidence type="ECO:0000313" key="9">
    <source>
        <dbReference type="EMBL" id="VFT93098.1"/>
    </source>
</evidence>
<dbReference type="AlphaFoldDB" id="A0A485L5E5"/>
<evidence type="ECO:0000256" key="7">
    <source>
        <dbReference type="SAM" id="Phobius"/>
    </source>
</evidence>
<dbReference type="Pfam" id="PF01733">
    <property type="entry name" value="Nucleoside_tran"/>
    <property type="match status" value="1"/>
</dbReference>
<accession>A0A485L5E5</accession>
<evidence type="ECO:0000256" key="1">
    <source>
        <dbReference type="ARBA" id="ARBA00004141"/>
    </source>
</evidence>
<evidence type="ECO:0000256" key="3">
    <source>
        <dbReference type="ARBA" id="ARBA00022448"/>
    </source>
</evidence>
<sequence length="390" mass="41878">MLDDLASTREAFLLFGVLGFTYLFALDALLQPVDYWRLLFPAFNAEFEISWVYNCATVTTLVALVVRAATNSAAPIALARRIVVGFCVLFLLLVALPASAFVLSTTTARLAMVLTSTAVIAVAIATIDSTMFALASRFPVGAVEYIQLGIGCSLLVSALYRVASKALFASDHVVEATMAYFGVAACTVALGLVAFDRLHRLPLTQRCLQPSHNPTTPHDVAATWGKIWFHEAMVALCNATTYVVYPGVVTSIRSHTAPAARATSGWWPLVLMTSYAGADALGRFCVRWRLGWTHRHLWILVFPRLLLIPLLVAAARATTPWLAHNSIALALVALLGLSNGYVGTLAIVVVNDIVEPHEQTITGMCASLSVNVGLFVGATLGLALAHLLDL</sequence>
<reference evidence="9 10" key="1">
    <citation type="submission" date="2019-03" db="EMBL/GenBank/DDBJ databases">
        <authorList>
            <person name="Gaulin E."/>
            <person name="Dumas B."/>
        </authorList>
    </citation>
    <scope>NUCLEOTIDE SEQUENCE [LARGE SCALE GENOMIC DNA]</scope>
    <source>
        <strain evidence="9">CBS 568.67</strain>
    </source>
</reference>
<dbReference type="PANTHER" id="PTHR10332">
    <property type="entry name" value="EQUILIBRATIVE NUCLEOSIDE TRANSPORTER"/>
    <property type="match status" value="1"/>
</dbReference>
<name>A0A485L5E5_9STRA</name>
<dbReference type="GO" id="GO:0005886">
    <property type="term" value="C:plasma membrane"/>
    <property type="evidence" value="ECO:0007669"/>
    <property type="project" value="TreeGrafter"/>
</dbReference>
<evidence type="ECO:0000256" key="2">
    <source>
        <dbReference type="ARBA" id="ARBA00007965"/>
    </source>
</evidence>
<dbReference type="Proteomes" id="UP000332933">
    <property type="component" value="Unassembled WGS sequence"/>
</dbReference>
<dbReference type="EMBL" id="CAADRA010005886">
    <property type="protein sequence ID" value="VFT93098.1"/>
    <property type="molecule type" value="Genomic_DNA"/>
</dbReference>